<keyword evidence="9" id="KW-1185">Reference proteome</keyword>
<evidence type="ECO:0000256" key="1">
    <source>
        <dbReference type="ARBA" id="ARBA00001961"/>
    </source>
</evidence>
<dbReference type="PANTHER" id="PTHR10730">
    <property type="entry name" value="PROCOLLAGEN-LYSINE,2-OXOGLUTARATE 5-DIOXYGENASE/GLYCOSYLTRANSFERASE 25 FAMILY MEMBER"/>
    <property type="match status" value="1"/>
</dbReference>
<dbReference type="InterPro" id="IPR044861">
    <property type="entry name" value="IPNS-like_FE2OG_OXY"/>
</dbReference>
<evidence type="ECO:0000259" key="7">
    <source>
        <dbReference type="PROSITE" id="PS51471"/>
    </source>
</evidence>
<dbReference type="PANTHER" id="PTHR10730:SF45">
    <property type="entry name" value="PROCOLLAGEN-LYSINE,2-OXOGLUTARATE 5-DIOXYGENASE"/>
    <property type="match status" value="1"/>
</dbReference>
<keyword evidence="4" id="KW-0223">Dioxygenase</keyword>
<keyword evidence="5" id="KW-0560">Oxidoreductase</keyword>
<dbReference type="EMBL" id="CADEPI010000487">
    <property type="protein sequence ID" value="CAB3386505.1"/>
    <property type="molecule type" value="Genomic_DNA"/>
</dbReference>
<dbReference type="InterPro" id="IPR006620">
    <property type="entry name" value="Pro_4_hyd_alph"/>
</dbReference>
<name>A0A8S1DVI6_9INSE</name>
<gene>
    <name evidence="8" type="ORF">CLODIP_2_CD04844</name>
</gene>
<proteinExistence type="predicted"/>
<dbReference type="Pfam" id="PF03171">
    <property type="entry name" value="2OG-FeII_Oxy"/>
    <property type="match status" value="1"/>
</dbReference>
<dbReference type="GO" id="GO:0031418">
    <property type="term" value="F:L-ascorbic acid binding"/>
    <property type="evidence" value="ECO:0007669"/>
    <property type="project" value="InterPro"/>
</dbReference>
<dbReference type="InterPro" id="IPR050757">
    <property type="entry name" value="Collagen_mod_GT25"/>
</dbReference>
<dbReference type="OrthoDB" id="69177at2759"/>
<evidence type="ECO:0000256" key="3">
    <source>
        <dbReference type="ARBA" id="ARBA00022729"/>
    </source>
</evidence>
<accession>A0A8S1DVI6</accession>
<protein>
    <recommendedName>
        <fullName evidence="7">Fe2OG dioxygenase domain-containing protein</fullName>
    </recommendedName>
</protein>
<evidence type="ECO:0000256" key="4">
    <source>
        <dbReference type="ARBA" id="ARBA00022964"/>
    </source>
</evidence>
<dbReference type="SMART" id="SM00702">
    <property type="entry name" value="P4Hc"/>
    <property type="match status" value="1"/>
</dbReference>
<dbReference type="GO" id="GO:0008475">
    <property type="term" value="F:procollagen-lysine 5-dioxygenase activity"/>
    <property type="evidence" value="ECO:0007669"/>
    <property type="project" value="TreeGrafter"/>
</dbReference>
<sequence>MKLNICTPRGVWNVPFVSSSYLVKRSILDNPEISYSCKIFDPEKAFAASLREQDIFMYVDSRFHYGYLVSADNFDLSHVNNELYQVEENRYHFEQRYLHENYSLYLQPNQTLNQPCPDVYWFPLFKPRFCHELVAEAEANGSWVTGAYNDPVPTQDIHMEYIGLGEMWDLMLKEYILPLVSGVFTGYEDTPHCPYKFVVRYRPDQQAFLRPHHDTATYTINLALNNAKIDYEGGGCRFIRYNCSVQDTRIGWILMHPGRLTHYHEGLPVSKGTRYILVSFVDP</sequence>
<organism evidence="8 9">
    <name type="scientific">Cloeon dipterum</name>
    <dbReference type="NCBI Taxonomy" id="197152"/>
    <lineage>
        <taxon>Eukaryota</taxon>
        <taxon>Metazoa</taxon>
        <taxon>Ecdysozoa</taxon>
        <taxon>Arthropoda</taxon>
        <taxon>Hexapoda</taxon>
        <taxon>Insecta</taxon>
        <taxon>Pterygota</taxon>
        <taxon>Palaeoptera</taxon>
        <taxon>Ephemeroptera</taxon>
        <taxon>Pisciforma</taxon>
        <taxon>Baetidae</taxon>
        <taxon>Cloeon</taxon>
    </lineage>
</organism>
<feature type="domain" description="Fe2OG dioxygenase" evidence="7">
    <location>
        <begin position="190"/>
        <end position="283"/>
    </location>
</feature>
<dbReference type="AlphaFoldDB" id="A0A8S1DVI6"/>
<dbReference type="PROSITE" id="PS51471">
    <property type="entry name" value="FE2OG_OXY"/>
    <property type="match status" value="1"/>
</dbReference>
<dbReference type="Proteomes" id="UP000494165">
    <property type="component" value="Unassembled WGS sequence"/>
</dbReference>
<keyword evidence="2" id="KW-0479">Metal-binding</keyword>
<dbReference type="GO" id="GO:0005506">
    <property type="term" value="F:iron ion binding"/>
    <property type="evidence" value="ECO:0007669"/>
    <property type="project" value="InterPro"/>
</dbReference>
<reference evidence="8 9" key="1">
    <citation type="submission" date="2020-04" db="EMBL/GenBank/DDBJ databases">
        <authorList>
            <person name="Alioto T."/>
            <person name="Alioto T."/>
            <person name="Gomez Garrido J."/>
        </authorList>
    </citation>
    <scope>NUCLEOTIDE SEQUENCE [LARGE SCALE GENOMIC DNA]</scope>
</reference>
<keyword evidence="3" id="KW-0732">Signal</keyword>
<keyword evidence="6" id="KW-0408">Iron</keyword>
<evidence type="ECO:0000313" key="9">
    <source>
        <dbReference type="Proteomes" id="UP000494165"/>
    </source>
</evidence>
<evidence type="ECO:0000256" key="5">
    <source>
        <dbReference type="ARBA" id="ARBA00023002"/>
    </source>
</evidence>
<dbReference type="Pfam" id="PF25238">
    <property type="entry name" value="OGFOD2-like"/>
    <property type="match status" value="1"/>
</dbReference>
<comment type="cofactor">
    <cofactor evidence="1">
        <name>L-ascorbate</name>
        <dbReference type="ChEBI" id="CHEBI:38290"/>
    </cofactor>
</comment>
<evidence type="ECO:0000313" key="8">
    <source>
        <dbReference type="EMBL" id="CAB3386505.1"/>
    </source>
</evidence>
<dbReference type="InterPro" id="IPR005123">
    <property type="entry name" value="Oxoglu/Fe-dep_dioxygenase_dom"/>
</dbReference>
<comment type="caution">
    <text evidence="8">The sequence shown here is derived from an EMBL/GenBank/DDBJ whole genome shotgun (WGS) entry which is preliminary data.</text>
</comment>
<evidence type="ECO:0000256" key="2">
    <source>
        <dbReference type="ARBA" id="ARBA00022723"/>
    </source>
</evidence>
<evidence type="ECO:0000256" key="6">
    <source>
        <dbReference type="ARBA" id="ARBA00023004"/>
    </source>
</evidence>
<dbReference type="Gene3D" id="2.60.120.620">
    <property type="entry name" value="q2cbj1_9rhob like domain"/>
    <property type="match status" value="1"/>
</dbReference>
<dbReference type="GO" id="GO:0005783">
    <property type="term" value="C:endoplasmic reticulum"/>
    <property type="evidence" value="ECO:0007669"/>
    <property type="project" value="TreeGrafter"/>
</dbReference>